<proteinExistence type="predicted"/>
<feature type="compositionally biased region" description="Basic and acidic residues" evidence="1">
    <location>
        <begin position="189"/>
        <end position="198"/>
    </location>
</feature>
<sequence>MHHGIGNPVFNQLVWWFQDRLPSAALDSFHRNLSAGLLSRTVSAPVLPTARHRWTASADALPIDRASVPIDPSVIRCWAEQRISEDIDPERGLGWQLSTAPVVGGGTVLSLVCSHMVADGAATIAAVRQANRDTASVCAADLGVEPSVVRGIIDDVSDSVAQMKPIASWAASKLVSTVRGGDATPPAPAREKPRRSDVEANTEAWSPPYVVVECPAAEWNAAAAEWGGTSNSLLIGVLTAVSEVAGRAQPGDELRWSLPYSTRDIDDVSANSTKIVPVSVPVASTEDRDLTRIRKASKTAFVDFAARQAAGEGGSTAAAIPLPLVQMLPDVVVSRLPQPSDGSEGLCSSLGRLPDDVTTLGGIRARSVAARATFHGADAAFARTLGGGSTAWATETADSVTITVHGMDPDRMTSDEQMREIVADVLRRWKITCRFW</sequence>
<protein>
    <recommendedName>
        <fullName evidence="4">Condensation domain-containing protein</fullName>
    </recommendedName>
</protein>
<dbReference type="AlphaFoldDB" id="A0A177Y9M1"/>
<dbReference type="EMBL" id="LVHI01000027">
    <property type="protein sequence ID" value="OAK52070.1"/>
    <property type="molecule type" value="Genomic_DNA"/>
</dbReference>
<gene>
    <name evidence="2" type="ORF">A3K89_25130</name>
</gene>
<feature type="region of interest" description="Disordered" evidence="1">
    <location>
        <begin position="177"/>
        <end position="201"/>
    </location>
</feature>
<dbReference type="Proteomes" id="UP000077519">
    <property type="component" value="Unassembled WGS sequence"/>
</dbReference>
<name>A0A177Y9M1_9NOCA</name>
<comment type="caution">
    <text evidence="2">The sequence shown here is derived from an EMBL/GenBank/DDBJ whole genome shotgun (WGS) entry which is preliminary data.</text>
</comment>
<reference evidence="2 3" key="1">
    <citation type="submission" date="2016-03" db="EMBL/GenBank/DDBJ databases">
        <title>Genome sequence of Rhodococcus kyotonensis KB10.</title>
        <authorList>
            <person name="Jeong H."/>
            <person name="Hong C.E."/>
            <person name="Jo S.H."/>
            <person name="Park J.M."/>
        </authorList>
    </citation>
    <scope>NUCLEOTIDE SEQUENCE [LARGE SCALE GENOMIC DNA]</scope>
    <source>
        <strain evidence="2 3">KB10</strain>
    </source>
</reference>
<accession>A0A177Y9M1</accession>
<evidence type="ECO:0000313" key="3">
    <source>
        <dbReference type="Proteomes" id="UP000077519"/>
    </source>
</evidence>
<evidence type="ECO:0008006" key="4">
    <source>
        <dbReference type="Google" id="ProtNLM"/>
    </source>
</evidence>
<keyword evidence="3" id="KW-1185">Reference proteome</keyword>
<evidence type="ECO:0000256" key="1">
    <source>
        <dbReference type="SAM" id="MobiDB-lite"/>
    </source>
</evidence>
<organism evidence="2 3">
    <name type="scientific">Rhodococcoides kyotonense</name>
    <dbReference type="NCBI Taxonomy" id="398843"/>
    <lineage>
        <taxon>Bacteria</taxon>
        <taxon>Bacillati</taxon>
        <taxon>Actinomycetota</taxon>
        <taxon>Actinomycetes</taxon>
        <taxon>Mycobacteriales</taxon>
        <taxon>Nocardiaceae</taxon>
        <taxon>Rhodococcoides</taxon>
    </lineage>
</organism>
<evidence type="ECO:0000313" key="2">
    <source>
        <dbReference type="EMBL" id="OAK52070.1"/>
    </source>
</evidence>